<reference evidence="1" key="1">
    <citation type="journal article" date="2019" name="bioRxiv">
        <title>The Genome of the Zebra Mussel, Dreissena polymorpha: A Resource for Invasive Species Research.</title>
        <authorList>
            <person name="McCartney M.A."/>
            <person name="Auch B."/>
            <person name="Kono T."/>
            <person name="Mallez S."/>
            <person name="Zhang Y."/>
            <person name="Obille A."/>
            <person name="Becker A."/>
            <person name="Abrahante J.E."/>
            <person name="Garbe J."/>
            <person name="Badalamenti J.P."/>
            <person name="Herman A."/>
            <person name="Mangelson H."/>
            <person name="Liachko I."/>
            <person name="Sullivan S."/>
            <person name="Sone E.D."/>
            <person name="Koren S."/>
            <person name="Silverstein K.A.T."/>
            <person name="Beckman K.B."/>
            <person name="Gohl D.M."/>
        </authorList>
    </citation>
    <scope>NUCLEOTIDE SEQUENCE</scope>
    <source>
        <strain evidence="1">Duluth1</strain>
        <tissue evidence="1">Whole animal</tissue>
    </source>
</reference>
<organism evidence="1 2">
    <name type="scientific">Dreissena polymorpha</name>
    <name type="common">Zebra mussel</name>
    <name type="synonym">Mytilus polymorpha</name>
    <dbReference type="NCBI Taxonomy" id="45954"/>
    <lineage>
        <taxon>Eukaryota</taxon>
        <taxon>Metazoa</taxon>
        <taxon>Spiralia</taxon>
        <taxon>Lophotrochozoa</taxon>
        <taxon>Mollusca</taxon>
        <taxon>Bivalvia</taxon>
        <taxon>Autobranchia</taxon>
        <taxon>Heteroconchia</taxon>
        <taxon>Euheterodonta</taxon>
        <taxon>Imparidentia</taxon>
        <taxon>Neoheterodontei</taxon>
        <taxon>Myida</taxon>
        <taxon>Dreissenoidea</taxon>
        <taxon>Dreissenidae</taxon>
        <taxon>Dreissena</taxon>
    </lineage>
</organism>
<dbReference type="EMBL" id="JAIWYP010000006">
    <property type="protein sequence ID" value="KAH3812447.1"/>
    <property type="molecule type" value="Genomic_DNA"/>
</dbReference>
<accession>A0A9D4GEC1</accession>
<comment type="caution">
    <text evidence="1">The sequence shown here is derived from an EMBL/GenBank/DDBJ whole genome shotgun (WGS) entry which is preliminary data.</text>
</comment>
<dbReference type="Proteomes" id="UP000828390">
    <property type="component" value="Unassembled WGS sequence"/>
</dbReference>
<gene>
    <name evidence="1" type="ORF">DPMN_140879</name>
</gene>
<sequence length="69" mass="7943">MRKDFTVQDSALPSIIEQPADYSHVQRNRPYVITRRSFECLKSSLSDEVNFNVFDTVVGAVNENGNHWI</sequence>
<reference evidence="1" key="2">
    <citation type="submission" date="2020-11" db="EMBL/GenBank/DDBJ databases">
        <authorList>
            <person name="McCartney M.A."/>
            <person name="Auch B."/>
            <person name="Kono T."/>
            <person name="Mallez S."/>
            <person name="Becker A."/>
            <person name="Gohl D.M."/>
            <person name="Silverstein K.A.T."/>
            <person name="Koren S."/>
            <person name="Bechman K.B."/>
            <person name="Herman A."/>
            <person name="Abrahante J.E."/>
            <person name="Garbe J."/>
        </authorList>
    </citation>
    <scope>NUCLEOTIDE SEQUENCE</scope>
    <source>
        <strain evidence="1">Duluth1</strain>
        <tissue evidence="1">Whole animal</tissue>
    </source>
</reference>
<proteinExistence type="predicted"/>
<dbReference type="AlphaFoldDB" id="A0A9D4GEC1"/>
<protein>
    <submittedName>
        <fullName evidence="1">Uncharacterized protein</fullName>
    </submittedName>
</protein>
<evidence type="ECO:0000313" key="2">
    <source>
        <dbReference type="Proteomes" id="UP000828390"/>
    </source>
</evidence>
<keyword evidence="2" id="KW-1185">Reference proteome</keyword>
<name>A0A9D4GEC1_DREPO</name>
<evidence type="ECO:0000313" key="1">
    <source>
        <dbReference type="EMBL" id="KAH3812447.1"/>
    </source>
</evidence>